<evidence type="ECO:0000313" key="1">
    <source>
        <dbReference type="EMBL" id="KAK0479293.1"/>
    </source>
</evidence>
<protein>
    <submittedName>
        <fullName evidence="1">Uncharacterized protein</fullName>
    </submittedName>
</protein>
<gene>
    <name evidence="1" type="ORF">IW261DRAFT_1564672</name>
</gene>
<proteinExistence type="predicted"/>
<reference evidence="1" key="1">
    <citation type="submission" date="2023-06" db="EMBL/GenBank/DDBJ databases">
        <authorList>
            <consortium name="Lawrence Berkeley National Laboratory"/>
            <person name="Ahrendt S."/>
            <person name="Sahu N."/>
            <person name="Indic B."/>
            <person name="Wong-Bajracharya J."/>
            <person name="Merenyi Z."/>
            <person name="Ke H.-M."/>
            <person name="Monk M."/>
            <person name="Kocsube S."/>
            <person name="Drula E."/>
            <person name="Lipzen A."/>
            <person name="Balint B."/>
            <person name="Henrissat B."/>
            <person name="Andreopoulos B."/>
            <person name="Martin F.M."/>
            <person name="Harder C.B."/>
            <person name="Rigling D."/>
            <person name="Ford K.L."/>
            <person name="Foster G.D."/>
            <person name="Pangilinan J."/>
            <person name="Papanicolaou A."/>
            <person name="Barry K."/>
            <person name="LaButti K."/>
            <person name="Viragh M."/>
            <person name="Koriabine M."/>
            <person name="Yan M."/>
            <person name="Riley R."/>
            <person name="Champramary S."/>
            <person name="Plett K.L."/>
            <person name="Tsai I.J."/>
            <person name="Slot J."/>
            <person name="Sipos G."/>
            <person name="Plett J."/>
            <person name="Nagy L.G."/>
            <person name="Grigoriev I.V."/>
        </authorList>
    </citation>
    <scope>NUCLEOTIDE SEQUENCE</scope>
    <source>
        <strain evidence="1">ICMP 16352</strain>
    </source>
</reference>
<name>A0AA39UAI7_9AGAR</name>
<dbReference type="AlphaFoldDB" id="A0AA39UAI7"/>
<evidence type="ECO:0000313" key="2">
    <source>
        <dbReference type="Proteomes" id="UP001175227"/>
    </source>
</evidence>
<dbReference type="Proteomes" id="UP001175227">
    <property type="component" value="Unassembled WGS sequence"/>
</dbReference>
<comment type="caution">
    <text evidence="1">The sequence shown here is derived from an EMBL/GenBank/DDBJ whole genome shotgun (WGS) entry which is preliminary data.</text>
</comment>
<sequence length="96" mass="10899">MLLPFGAINDCVSVPKCGLSPVEDLLLDDESSGLLDGWERDHGTTDDDLIGGLIFYAKSQLVEFSERLRRFKRHIYSYDHDTSNAPRILKSDPRLF</sequence>
<dbReference type="EMBL" id="JAUEPR010000012">
    <property type="protein sequence ID" value="KAK0479293.1"/>
    <property type="molecule type" value="Genomic_DNA"/>
</dbReference>
<organism evidence="1 2">
    <name type="scientific">Armillaria novae-zelandiae</name>
    <dbReference type="NCBI Taxonomy" id="153914"/>
    <lineage>
        <taxon>Eukaryota</taxon>
        <taxon>Fungi</taxon>
        <taxon>Dikarya</taxon>
        <taxon>Basidiomycota</taxon>
        <taxon>Agaricomycotina</taxon>
        <taxon>Agaricomycetes</taxon>
        <taxon>Agaricomycetidae</taxon>
        <taxon>Agaricales</taxon>
        <taxon>Marasmiineae</taxon>
        <taxon>Physalacriaceae</taxon>
        <taxon>Armillaria</taxon>
    </lineage>
</organism>
<keyword evidence="2" id="KW-1185">Reference proteome</keyword>
<accession>A0AA39UAI7</accession>